<proteinExistence type="predicted"/>
<feature type="compositionally biased region" description="Basic and acidic residues" evidence="1">
    <location>
        <begin position="41"/>
        <end position="55"/>
    </location>
</feature>
<evidence type="ECO:0000313" key="3">
    <source>
        <dbReference type="EMBL" id="KAJ7630546.1"/>
    </source>
</evidence>
<reference evidence="3" key="1">
    <citation type="submission" date="2023-03" db="EMBL/GenBank/DDBJ databases">
        <title>Massive genome expansion in bonnet fungi (Mycena s.s.) driven by repeated elements and novel gene families across ecological guilds.</title>
        <authorList>
            <consortium name="Lawrence Berkeley National Laboratory"/>
            <person name="Harder C.B."/>
            <person name="Miyauchi S."/>
            <person name="Viragh M."/>
            <person name="Kuo A."/>
            <person name="Thoen E."/>
            <person name="Andreopoulos B."/>
            <person name="Lu D."/>
            <person name="Skrede I."/>
            <person name="Drula E."/>
            <person name="Henrissat B."/>
            <person name="Morin E."/>
            <person name="Kohler A."/>
            <person name="Barry K."/>
            <person name="LaButti K."/>
            <person name="Morin E."/>
            <person name="Salamov A."/>
            <person name="Lipzen A."/>
            <person name="Mereny Z."/>
            <person name="Hegedus B."/>
            <person name="Baldrian P."/>
            <person name="Stursova M."/>
            <person name="Weitz H."/>
            <person name="Taylor A."/>
            <person name="Grigoriev I.V."/>
            <person name="Nagy L.G."/>
            <person name="Martin F."/>
            <person name="Kauserud H."/>
        </authorList>
    </citation>
    <scope>NUCLEOTIDE SEQUENCE</scope>
    <source>
        <strain evidence="3">9284</strain>
    </source>
</reference>
<keyword evidence="4" id="KW-1185">Reference proteome</keyword>
<feature type="signal peptide" evidence="2">
    <location>
        <begin position="1"/>
        <end position="20"/>
    </location>
</feature>
<dbReference type="EMBL" id="JARKIF010000009">
    <property type="protein sequence ID" value="KAJ7630546.1"/>
    <property type="molecule type" value="Genomic_DNA"/>
</dbReference>
<feature type="compositionally biased region" description="Polar residues" evidence="1">
    <location>
        <begin position="28"/>
        <end position="40"/>
    </location>
</feature>
<evidence type="ECO:0008006" key="5">
    <source>
        <dbReference type="Google" id="ProtNLM"/>
    </source>
</evidence>
<organism evidence="3 4">
    <name type="scientific">Roridomyces roridus</name>
    <dbReference type="NCBI Taxonomy" id="1738132"/>
    <lineage>
        <taxon>Eukaryota</taxon>
        <taxon>Fungi</taxon>
        <taxon>Dikarya</taxon>
        <taxon>Basidiomycota</taxon>
        <taxon>Agaricomycotina</taxon>
        <taxon>Agaricomycetes</taxon>
        <taxon>Agaricomycetidae</taxon>
        <taxon>Agaricales</taxon>
        <taxon>Marasmiineae</taxon>
        <taxon>Mycenaceae</taxon>
        <taxon>Roridomyces</taxon>
    </lineage>
</organism>
<protein>
    <recommendedName>
        <fullName evidence="5">Secreted protein</fullName>
    </recommendedName>
</protein>
<evidence type="ECO:0000313" key="4">
    <source>
        <dbReference type="Proteomes" id="UP001221142"/>
    </source>
</evidence>
<accession>A0AAD7BTR6</accession>
<gene>
    <name evidence="3" type="ORF">FB45DRAFT_915832</name>
</gene>
<sequence>MPGVTVFKLFFILFAGFTVALPFSTTFPSPTQAGQGSESTHAPETRQDAYARRDQPAPADTTTSIFAQDQWEDRKRRNNDPSFPRATALPRDVKFVLDVPQYQQWERREVDSDSDVVRRNNSNSSFFAKIQWEESD</sequence>
<feature type="region of interest" description="Disordered" evidence="1">
    <location>
        <begin position="28"/>
        <end position="87"/>
    </location>
</feature>
<dbReference type="AlphaFoldDB" id="A0AAD7BTR6"/>
<feature type="chain" id="PRO_5042057697" description="Secreted protein" evidence="2">
    <location>
        <begin position="21"/>
        <end position="136"/>
    </location>
</feature>
<evidence type="ECO:0000256" key="1">
    <source>
        <dbReference type="SAM" id="MobiDB-lite"/>
    </source>
</evidence>
<keyword evidence="2" id="KW-0732">Signal</keyword>
<comment type="caution">
    <text evidence="3">The sequence shown here is derived from an EMBL/GenBank/DDBJ whole genome shotgun (WGS) entry which is preliminary data.</text>
</comment>
<evidence type="ECO:0000256" key="2">
    <source>
        <dbReference type="SAM" id="SignalP"/>
    </source>
</evidence>
<dbReference type="Proteomes" id="UP001221142">
    <property type="component" value="Unassembled WGS sequence"/>
</dbReference>
<name>A0AAD7BTR6_9AGAR</name>